<dbReference type="PROSITE" id="PS51078">
    <property type="entry name" value="ICLR_ED"/>
    <property type="match status" value="1"/>
</dbReference>
<evidence type="ECO:0000313" key="6">
    <source>
        <dbReference type="EMBL" id="MEQ3549850.1"/>
    </source>
</evidence>
<dbReference type="InterPro" id="IPR036388">
    <property type="entry name" value="WH-like_DNA-bd_sf"/>
</dbReference>
<sequence length="263" mass="28193">MTTPQSSEEVHGPVPPQYPIESVDNALKLLLLFEERPRVRLKEAAEYLGVASSTAHRLLAMLQFRGFVVQESGTRAYAPGRSLTVLAAAAARQIDARAQARPFLERLNLRLQETTALGRLEGTSLRYVDSIEGGRALRVGSRTGVSMPAHCAASGKAVLSGLSDDVVVALYPDEVLQKVNEHSIGTRTDLLAELAVVRDRGYALSRQETEDGVVGIAVPVSGVGDSRYALSVATPIHRATEETVALAVELLREAATELGDSLI</sequence>
<organism evidence="6 7">
    <name type="scientific">Pseudonocardia nematodicida</name>
    <dbReference type="NCBI Taxonomy" id="1206997"/>
    <lineage>
        <taxon>Bacteria</taxon>
        <taxon>Bacillati</taxon>
        <taxon>Actinomycetota</taxon>
        <taxon>Actinomycetes</taxon>
        <taxon>Pseudonocardiales</taxon>
        <taxon>Pseudonocardiaceae</taxon>
        <taxon>Pseudonocardia</taxon>
    </lineage>
</organism>
<evidence type="ECO:0000259" key="4">
    <source>
        <dbReference type="PROSITE" id="PS51077"/>
    </source>
</evidence>
<feature type="domain" description="IclR-ED" evidence="5">
    <location>
        <begin position="82"/>
        <end position="263"/>
    </location>
</feature>
<keyword evidence="2" id="KW-0238">DNA-binding</keyword>
<proteinExistence type="predicted"/>
<dbReference type="Pfam" id="PF01614">
    <property type="entry name" value="IclR_C"/>
    <property type="match status" value="1"/>
</dbReference>
<dbReference type="PANTHER" id="PTHR30136">
    <property type="entry name" value="HELIX-TURN-HELIX TRANSCRIPTIONAL REGULATOR, ICLR FAMILY"/>
    <property type="match status" value="1"/>
</dbReference>
<dbReference type="Pfam" id="PF09339">
    <property type="entry name" value="HTH_IclR"/>
    <property type="match status" value="1"/>
</dbReference>
<keyword evidence="1" id="KW-0805">Transcription regulation</keyword>
<dbReference type="EMBL" id="JBEDNQ010000002">
    <property type="protein sequence ID" value="MEQ3549850.1"/>
    <property type="molecule type" value="Genomic_DNA"/>
</dbReference>
<keyword evidence="3" id="KW-0804">Transcription</keyword>
<dbReference type="Proteomes" id="UP001494902">
    <property type="component" value="Unassembled WGS sequence"/>
</dbReference>
<dbReference type="PANTHER" id="PTHR30136:SF35">
    <property type="entry name" value="HTH-TYPE TRANSCRIPTIONAL REGULATOR RV1719"/>
    <property type="match status" value="1"/>
</dbReference>
<reference evidence="6 7" key="1">
    <citation type="submission" date="2024-03" db="EMBL/GenBank/DDBJ databases">
        <title>Draft genome sequence of Pseudonocardia nematodicida JCM 31783.</title>
        <authorList>
            <person name="Butdee W."/>
            <person name="Duangmal K."/>
        </authorList>
    </citation>
    <scope>NUCLEOTIDE SEQUENCE [LARGE SCALE GENOMIC DNA]</scope>
    <source>
        <strain evidence="6 7">JCM 31783</strain>
    </source>
</reference>
<evidence type="ECO:0000256" key="1">
    <source>
        <dbReference type="ARBA" id="ARBA00023015"/>
    </source>
</evidence>
<comment type="caution">
    <text evidence="6">The sequence shown here is derived from an EMBL/GenBank/DDBJ whole genome shotgun (WGS) entry which is preliminary data.</text>
</comment>
<evidence type="ECO:0000256" key="3">
    <source>
        <dbReference type="ARBA" id="ARBA00023163"/>
    </source>
</evidence>
<gene>
    <name evidence="6" type="ORF">WIS52_05160</name>
</gene>
<evidence type="ECO:0000313" key="7">
    <source>
        <dbReference type="Proteomes" id="UP001494902"/>
    </source>
</evidence>
<keyword evidence="7" id="KW-1185">Reference proteome</keyword>
<dbReference type="SUPFAM" id="SSF55781">
    <property type="entry name" value="GAF domain-like"/>
    <property type="match status" value="1"/>
</dbReference>
<accession>A0ABV1K5W0</accession>
<dbReference type="Gene3D" id="3.30.450.40">
    <property type="match status" value="1"/>
</dbReference>
<dbReference type="InterPro" id="IPR050707">
    <property type="entry name" value="HTH_MetabolicPath_Reg"/>
</dbReference>
<feature type="domain" description="HTH iclR-type" evidence="4">
    <location>
        <begin position="20"/>
        <end position="81"/>
    </location>
</feature>
<dbReference type="RefSeq" id="WP_349296945.1">
    <property type="nucleotide sequence ID" value="NZ_JBEDNQ010000002.1"/>
</dbReference>
<protein>
    <submittedName>
        <fullName evidence="6">IclR family transcriptional regulator</fullName>
    </submittedName>
</protein>
<dbReference type="PROSITE" id="PS51077">
    <property type="entry name" value="HTH_ICLR"/>
    <property type="match status" value="1"/>
</dbReference>
<dbReference type="InterPro" id="IPR005471">
    <property type="entry name" value="Tscrpt_reg_IclR_N"/>
</dbReference>
<evidence type="ECO:0000256" key="2">
    <source>
        <dbReference type="ARBA" id="ARBA00023125"/>
    </source>
</evidence>
<evidence type="ECO:0000259" key="5">
    <source>
        <dbReference type="PROSITE" id="PS51078"/>
    </source>
</evidence>
<dbReference type="SMART" id="SM00346">
    <property type="entry name" value="HTH_ICLR"/>
    <property type="match status" value="1"/>
</dbReference>
<name>A0ABV1K5W0_9PSEU</name>
<dbReference type="InterPro" id="IPR029016">
    <property type="entry name" value="GAF-like_dom_sf"/>
</dbReference>
<dbReference type="InterPro" id="IPR014757">
    <property type="entry name" value="Tscrpt_reg_IclR_C"/>
</dbReference>
<dbReference type="Gene3D" id="1.10.10.10">
    <property type="entry name" value="Winged helix-like DNA-binding domain superfamily/Winged helix DNA-binding domain"/>
    <property type="match status" value="1"/>
</dbReference>
<dbReference type="InterPro" id="IPR036390">
    <property type="entry name" value="WH_DNA-bd_sf"/>
</dbReference>
<dbReference type="SUPFAM" id="SSF46785">
    <property type="entry name" value="Winged helix' DNA-binding domain"/>
    <property type="match status" value="1"/>
</dbReference>